<feature type="transmembrane region" description="Helical" evidence="7">
    <location>
        <begin position="407"/>
        <end position="430"/>
    </location>
</feature>
<evidence type="ECO:0000313" key="8">
    <source>
        <dbReference type="EMBL" id="WZN64087.1"/>
    </source>
</evidence>
<evidence type="ECO:0000256" key="2">
    <source>
        <dbReference type="ARBA" id="ARBA00009706"/>
    </source>
</evidence>
<evidence type="ECO:0000256" key="1">
    <source>
        <dbReference type="ARBA" id="ARBA00004141"/>
    </source>
</evidence>
<dbReference type="InterPro" id="IPR019395">
    <property type="entry name" value="Transmembrane_161A/B"/>
</dbReference>
<evidence type="ECO:0000256" key="4">
    <source>
        <dbReference type="ARBA" id="ARBA00022989"/>
    </source>
</evidence>
<proteinExistence type="inferred from homology"/>
<dbReference type="EMBL" id="CP151509">
    <property type="protein sequence ID" value="WZN64087.1"/>
    <property type="molecule type" value="Genomic_DNA"/>
</dbReference>
<dbReference type="AlphaFoldDB" id="A0AAX4PCL6"/>
<protein>
    <recommendedName>
        <fullName evidence="10">Transmembrane protein</fullName>
    </recommendedName>
</protein>
<sequence length="437" mass="47408">MKALASSAWVYTAVTLLSTFASSAWLDLASRFFSNLSVYLLHAGEKDERVEPEQPKKKKKNKQQKHFDFPSLAVVKLSRAASYEIKYFSTFDQSVTLLFGIAANCIATWALGDRVGRNTMLPGMCAVSFLLCVYNTLNTVFLDQTTGRYERYGLVLLFGLGVAGTYWLLMSRSEIVLGDRAALDSSVERTMAAAQDLLRRKGVLSGAGAGAGAAIAVPRHLTLTLVASLAGHVTSCVFSSALRVAQSYYMASSSSSSQQGFAWGAKYLQRPAWVRALWHLAMVAPIALAAAGLARPSVGGGLAQSSCCLACVCCHLAVLRPLLQAFLDRGLVEWYETKHSTDEAETSRALAKYLKSALQRRLYVLGKVSVQGLSLPLLLTSLAPLGLGPARAALGGDPRAPPFVWEVVASYLLWWASLCWSVIFLVSLYLRRAGVFR</sequence>
<evidence type="ECO:0000256" key="3">
    <source>
        <dbReference type="ARBA" id="ARBA00022692"/>
    </source>
</evidence>
<feature type="transmembrane region" description="Helical" evidence="7">
    <location>
        <begin position="94"/>
        <end position="112"/>
    </location>
</feature>
<evidence type="ECO:0000256" key="5">
    <source>
        <dbReference type="ARBA" id="ARBA00023136"/>
    </source>
</evidence>
<dbReference type="PANTHER" id="PTHR13624">
    <property type="entry name" value="RE42071P"/>
    <property type="match status" value="1"/>
</dbReference>
<dbReference type="Proteomes" id="UP001472866">
    <property type="component" value="Chromosome 09"/>
</dbReference>
<keyword evidence="6" id="KW-0325">Glycoprotein</keyword>
<gene>
    <name evidence="8" type="ORF">HKI87_09g56410</name>
</gene>
<keyword evidence="9" id="KW-1185">Reference proteome</keyword>
<accession>A0AAX4PCL6</accession>
<comment type="subcellular location">
    <subcellularLocation>
        <location evidence="1">Membrane</location>
        <topology evidence="1">Multi-pass membrane protein</topology>
    </subcellularLocation>
</comment>
<name>A0AAX4PCL6_9CHLO</name>
<organism evidence="8 9">
    <name type="scientific">Chloropicon roscoffensis</name>
    <dbReference type="NCBI Taxonomy" id="1461544"/>
    <lineage>
        <taxon>Eukaryota</taxon>
        <taxon>Viridiplantae</taxon>
        <taxon>Chlorophyta</taxon>
        <taxon>Chloropicophyceae</taxon>
        <taxon>Chloropicales</taxon>
        <taxon>Chloropicaceae</taxon>
        <taxon>Chloropicon</taxon>
    </lineage>
</organism>
<keyword evidence="3 7" id="KW-0812">Transmembrane</keyword>
<evidence type="ECO:0000313" key="9">
    <source>
        <dbReference type="Proteomes" id="UP001472866"/>
    </source>
</evidence>
<keyword evidence="4 7" id="KW-1133">Transmembrane helix</keyword>
<feature type="transmembrane region" description="Helical" evidence="7">
    <location>
        <begin position="119"/>
        <end position="137"/>
    </location>
</feature>
<evidence type="ECO:0000256" key="6">
    <source>
        <dbReference type="ARBA" id="ARBA00023180"/>
    </source>
</evidence>
<comment type="similarity">
    <text evidence="2">Belongs to the TMEM161 family.</text>
</comment>
<dbReference type="PANTHER" id="PTHR13624:SF6">
    <property type="entry name" value="EMEI"/>
    <property type="match status" value="1"/>
</dbReference>
<feature type="transmembrane region" description="Helical" evidence="7">
    <location>
        <begin position="149"/>
        <end position="169"/>
    </location>
</feature>
<feature type="transmembrane region" description="Helical" evidence="7">
    <location>
        <begin position="276"/>
        <end position="294"/>
    </location>
</feature>
<keyword evidence="5 7" id="KW-0472">Membrane</keyword>
<dbReference type="GO" id="GO:0016020">
    <property type="term" value="C:membrane"/>
    <property type="evidence" value="ECO:0007669"/>
    <property type="project" value="UniProtKB-SubCell"/>
</dbReference>
<feature type="transmembrane region" description="Helical" evidence="7">
    <location>
        <begin position="362"/>
        <end position="387"/>
    </location>
</feature>
<reference evidence="8 9" key="1">
    <citation type="submission" date="2024-03" db="EMBL/GenBank/DDBJ databases">
        <title>Complete genome sequence of the green alga Chloropicon roscoffensis RCC1871.</title>
        <authorList>
            <person name="Lemieux C."/>
            <person name="Pombert J.-F."/>
            <person name="Otis C."/>
            <person name="Turmel M."/>
        </authorList>
    </citation>
    <scope>NUCLEOTIDE SEQUENCE [LARGE SCALE GENOMIC DNA]</scope>
    <source>
        <strain evidence="8 9">RCC1871</strain>
    </source>
</reference>
<evidence type="ECO:0000256" key="7">
    <source>
        <dbReference type="SAM" id="Phobius"/>
    </source>
</evidence>
<feature type="transmembrane region" description="Helical" evidence="7">
    <location>
        <begin position="300"/>
        <end position="319"/>
    </location>
</feature>
<evidence type="ECO:0008006" key="10">
    <source>
        <dbReference type="Google" id="ProtNLM"/>
    </source>
</evidence>